<sequence>MKILLLVIAFILIFLRLLTIYKTKYKKWTAERSFNGKKIFSRNYKGRNLHGTATEWYEAGNKKIEANFIDGKPDGLATEWYESGNKKIEAHFIDGKPDGLATEWYESG</sequence>
<dbReference type="AlphaFoldDB" id="A0A383EBH4"/>
<gene>
    <name evidence="1" type="ORF">METZ01_LOCUS506302</name>
</gene>
<evidence type="ECO:0000313" key="1">
    <source>
        <dbReference type="EMBL" id="SVE53448.1"/>
    </source>
</evidence>
<accession>A0A383EBH4</accession>
<protein>
    <recommendedName>
        <fullName evidence="2">Toxin-antitoxin system YwqK family antitoxin</fullName>
    </recommendedName>
</protein>
<proteinExistence type="predicted"/>
<evidence type="ECO:0008006" key="2">
    <source>
        <dbReference type="Google" id="ProtNLM"/>
    </source>
</evidence>
<reference evidence="1" key="1">
    <citation type="submission" date="2018-05" db="EMBL/GenBank/DDBJ databases">
        <authorList>
            <person name="Lanie J.A."/>
            <person name="Ng W.-L."/>
            <person name="Kazmierczak K.M."/>
            <person name="Andrzejewski T.M."/>
            <person name="Davidsen T.M."/>
            <person name="Wayne K.J."/>
            <person name="Tettelin H."/>
            <person name="Glass J.I."/>
            <person name="Rusch D."/>
            <person name="Podicherti R."/>
            <person name="Tsui H.-C.T."/>
            <person name="Winkler M.E."/>
        </authorList>
    </citation>
    <scope>NUCLEOTIDE SEQUENCE</scope>
</reference>
<dbReference type="EMBL" id="UINC01224017">
    <property type="protein sequence ID" value="SVE53448.1"/>
    <property type="molecule type" value="Genomic_DNA"/>
</dbReference>
<feature type="non-terminal residue" evidence="1">
    <location>
        <position position="1"/>
    </location>
</feature>
<organism evidence="1">
    <name type="scientific">marine metagenome</name>
    <dbReference type="NCBI Taxonomy" id="408172"/>
    <lineage>
        <taxon>unclassified sequences</taxon>
        <taxon>metagenomes</taxon>
        <taxon>ecological metagenomes</taxon>
    </lineage>
</organism>
<dbReference type="InterPro" id="IPR011652">
    <property type="entry name" value="MORN_2"/>
</dbReference>
<dbReference type="SUPFAM" id="SSF82185">
    <property type="entry name" value="Histone H3 K4-specific methyltransferase SET7/9 N-terminal domain"/>
    <property type="match status" value="1"/>
</dbReference>
<dbReference type="Gene3D" id="2.20.110.10">
    <property type="entry name" value="Histone H3 K4-specific methyltransferase SET7/9 N-terminal domain"/>
    <property type="match status" value="2"/>
</dbReference>
<feature type="non-terminal residue" evidence="1">
    <location>
        <position position="108"/>
    </location>
</feature>
<dbReference type="Pfam" id="PF07661">
    <property type="entry name" value="MORN_2"/>
    <property type="match status" value="2"/>
</dbReference>
<name>A0A383EBH4_9ZZZZ</name>